<accession>A0A2T7T941</accession>
<dbReference type="EMBL" id="AZSP01000133">
    <property type="protein sequence ID" value="PVE11657.1"/>
    <property type="molecule type" value="Genomic_DNA"/>
</dbReference>
<evidence type="ECO:0000256" key="1">
    <source>
        <dbReference type="SAM" id="MobiDB-lite"/>
    </source>
</evidence>
<feature type="compositionally biased region" description="Basic and acidic residues" evidence="1">
    <location>
        <begin position="104"/>
        <end position="116"/>
    </location>
</feature>
<evidence type="ECO:0000313" key="3">
    <source>
        <dbReference type="Proteomes" id="UP000245992"/>
    </source>
</evidence>
<feature type="region of interest" description="Disordered" evidence="1">
    <location>
        <begin position="72"/>
        <end position="124"/>
    </location>
</feature>
<name>A0A2T7T941_9ACTN</name>
<keyword evidence="3" id="KW-1185">Reference proteome</keyword>
<comment type="caution">
    <text evidence="2">The sequence shown here is derived from an EMBL/GenBank/DDBJ whole genome shotgun (WGS) entry which is preliminary data.</text>
</comment>
<sequence>MDVSAYLVNAATRQMAEVEVAEAQFAGLDALIAAAEEEASALPPLPETAEGDLTEEERREVRAAMDLVYGAAPLDRGDAPPRLHGRVRTGRAVDGKCSGVTSARHSDGHDRLHIDRSTSQGRAR</sequence>
<protein>
    <submittedName>
        <fullName evidence="2">Uncharacterized protein</fullName>
    </submittedName>
</protein>
<organism evidence="2 3">
    <name type="scientific">Streptomyces scopuliridis RB72</name>
    <dbReference type="NCBI Taxonomy" id="1440053"/>
    <lineage>
        <taxon>Bacteria</taxon>
        <taxon>Bacillati</taxon>
        <taxon>Actinomycetota</taxon>
        <taxon>Actinomycetes</taxon>
        <taxon>Kitasatosporales</taxon>
        <taxon>Streptomycetaceae</taxon>
        <taxon>Streptomyces</taxon>
    </lineage>
</organism>
<dbReference type="Proteomes" id="UP000245992">
    <property type="component" value="Unassembled WGS sequence"/>
</dbReference>
<evidence type="ECO:0000313" key="2">
    <source>
        <dbReference type="EMBL" id="PVE11657.1"/>
    </source>
</evidence>
<proteinExistence type="predicted"/>
<reference evidence="2 3" key="1">
    <citation type="submission" date="2013-12" db="EMBL/GenBank/DDBJ databases">
        <title>Annotated genome of Streptomyces scopuliridis.</title>
        <authorList>
            <person name="Olson J.B."/>
        </authorList>
    </citation>
    <scope>NUCLEOTIDE SEQUENCE [LARGE SCALE GENOMIC DNA]</scope>
    <source>
        <strain evidence="2 3">RB72</strain>
    </source>
</reference>
<gene>
    <name evidence="2" type="ORF">Y717_31310</name>
</gene>
<dbReference type="AlphaFoldDB" id="A0A2T7T941"/>